<evidence type="ECO:0000313" key="2">
    <source>
        <dbReference type="EMBL" id="MBD8017254.1"/>
    </source>
</evidence>
<organism evidence="2 3">
    <name type="scientific">Kaistella pullorum</name>
    <dbReference type="NCBI Taxonomy" id="2763074"/>
    <lineage>
        <taxon>Bacteria</taxon>
        <taxon>Pseudomonadati</taxon>
        <taxon>Bacteroidota</taxon>
        <taxon>Flavobacteriia</taxon>
        <taxon>Flavobacteriales</taxon>
        <taxon>Weeksellaceae</taxon>
        <taxon>Chryseobacterium group</taxon>
        <taxon>Kaistella</taxon>
    </lineage>
</organism>
<protein>
    <submittedName>
        <fullName evidence="2">GNAT family N-acetyltransferase</fullName>
    </submittedName>
</protein>
<dbReference type="Gene3D" id="3.40.630.30">
    <property type="match status" value="1"/>
</dbReference>
<dbReference type="SUPFAM" id="SSF55729">
    <property type="entry name" value="Acyl-CoA N-acyltransferases (Nat)"/>
    <property type="match status" value="1"/>
</dbReference>
<name>A0ABR8WJL6_9FLAO</name>
<gene>
    <name evidence="2" type="ORF">H9628_02100</name>
</gene>
<sequence>MKPKAFETERLTLTPVSTDDAELIFRLYNEPKFIEFIGDKNIRSVEDAERYIKEKFHPHIEQFGFGNYVIIRKTDGEKLGTVGVFGREGLDAHDIGFALLPEFEGGGCAFEAAQRIFDAAFSEFGLKKISAITTHGNFRSQKLIEKLGLKFVKTVRLPDDDEELRYYET</sequence>
<dbReference type="InterPro" id="IPR000182">
    <property type="entry name" value="GNAT_dom"/>
</dbReference>
<reference evidence="2 3" key="1">
    <citation type="submission" date="2020-08" db="EMBL/GenBank/DDBJ databases">
        <title>A Genomic Blueprint of the Chicken Gut Microbiome.</title>
        <authorList>
            <person name="Gilroy R."/>
            <person name="Ravi A."/>
            <person name="Getino M."/>
            <person name="Pursley I."/>
            <person name="Horton D.L."/>
            <person name="Alikhan N.-F."/>
            <person name="Baker D."/>
            <person name="Gharbi K."/>
            <person name="Hall N."/>
            <person name="Watson M."/>
            <person name="Adriaenssens E.M."/>
            <person name="Foster-Nyarko E."/>
            <person name="Jarju S."/>
            <person name="Secka A."/>
            <person name="Antonio M."/>
            <person name="Oren A."/>
            <person name="Chaudhuri R."/>
            <person name="La Ragione R.M."/>
            <person name="Hildebrand F."/>
            <person name="Pallen M.J."/>
        </authorList>
    </citation>
    <scope>NUCLEOTIDE SEQUENCE [LARGE SCALE GENOMIC DNA]</scope>
    <source>
        <strain evidence="2 3">Sa1CVA4</strain>
    </source>
</reference>
<dbReference type="Proteomes" id="UP000626242">
    <property type="component" value="Unassembled WGS sequence"/>
</dbReference>
<accession>A0ABR8WJL6</accession>
<dbReference type="PANTHER" id="PTHR43792">
    <property type="entry name" value="GNAT FAMILY, PUTATIVE (AFU_ORTHOLOGUE AFUA_3G00765)-RELATED-RELATED"/>
    <property type="match status" value="1"/>
</dbReference>
<evidence type="ECO:0000313" key="3">
    <source>
        <dbReference type="Proteomes" id="UP000626242"/>
    </source>
</evidence>
<dbReference type="InterPro" id="IPR016181">
    <property type="entry name" value="Acyl_CoA_acyltransferase"/>
</dbReference>
<proteinExistence type="predicted"/>
<dbReference type="RefSeq" id="WP_251832462.1">
    <property type="nucleotide sequence ID" value="NZ_JACSPS010000001.1"/>
</dbReference>
<keyword evidence="3" id="KW-1185">Reference proteome</keyword>
<dbReference type="Pfam" id="PF13302">
    <property type="entry name" value="Acetyltransf_3"/>
    <property type="match status" value="1"/>
</dbReference>
<comment type="caution">
    <text evidence="2">The sequence shown here is derived from an EMBL/GenBank/DDBJ whole genome shotgun (WGS) entry which is preliminary data.</text>
</comment>
<dbReference type="PROSITE" id="PS51186">
    <property type="entry name" value="GNAT"/>
    <property type="match status" value="1"/>
</dbReference>
<dbReference type="InterPro" id="IPR051531">
    <property type="entry name" value="N-acetyltransferase"/>
</dbReference>
<evidence type="ECO:0000259" key="1">
    <source>
        <dbReference type="PROSITE" id="PS51186"/>
    </source>
</evidence>
<dbReference type="PANTHER" id="PTHR43792:SF1">
    <property type="entry name" value="N-ACETYLTRANSFERASE DOMAIN-CONTAINING PROTEIN"/>
    <property type="match status" value="1"/>
</dbReference>
<dbReference type="EMBL" id="JACSPS010000001">
    <property type="protein sequence ID" value="MBD8017254.1"/>
    <property type="molecule type" value="Genomic_DNA"/>
</dbReference>
<feature type="domain" description="N-acetyltransferase" evidence="1">
    <location>
        <begin position="11"/>
        <end position="169"/>
    </location>
</feature>